<gene>
    <name evidence="1" type="ORF">AREALGSMS7_01985</name>
</gene>
<protein>
    <submittedName>
        <fullName evidence="1">Serine dehydrogenase proteinase</fullName>
    </submittedName>
</protein>
<dbReference type="PANTHER" id="PTHR35984">
    <property type="entry name" value="PERIPLASMIC SERINE PROTEASE"/>
    <property type="match status" value="1"/>
</dbReference>
<dbReference type="GO" id="GO:0016020">
    <property type="term" value="C:membrane"/>
    <property type="evidence" value="ECO:0007669"/>
    <property type="project" value="InterPro"/>
</dbReference>
<evidence type="ECO:0000313" key="1">
    <source>
        <dbReference type="EMBL" id="ASO05445.1"/>
    </source>
</evidence>
<dbReference type="AlphaFoldDB" id="A0A221UVS1"/>
<dbReference type="SUPFAM" id="SSF52096">
    <property type="entry name" value="ClpP/crotonase"/>
    <property type="match status" value="1"/>
</dbReference>
<proteinExistence type="predicted"/>
<dbReference type="Proteomes" id="UP000204551">
    <property type="component" value="Chromosome"/>
</dbReference>
<dbReference type="PANTHER" id="PTHR35984:SF1">
    <property type="entry name" value="PERIPLASMIC SERINE PROTEASE"/>
    <property type="match status" value="1"/>
</dbReference>
<dbReference type="InterPro" id="IPR029045">
    <property type="entry name" value="ClpP/crotonase-like_dom_sf"/>
</dbReference>
<dbReference type="KEGG" id="aalg:AREALGSMS7_01985"/>
<accession>A0A221UVS1</accession>
<dbReference type="EMBL" id="CP022515">
    <property type="protein sequence ID" value="ASO05445.1"/>
    <property type="molecule type" value="Genomic_DNA"/>
</dbReference>
<dbReference type="Gene3D" id="3.90.226.10">
    <property type="entry name" value="2-enoyl-CoA Hydratase, Chain A, domain 1"/>
    <property type="match status" value="1"/>
</dbReference>
<reference evidence="1 2" key="1">
    <citation type="submission" date="2017-07" db="EMBL/GenBank/DDBJ databases">
        <title>Genome Sequence of Arenibacter algicola Strain SMS7 Isolated from a culture of the Diatom Skeletonema marinoi.</title>
        <authorList>
            <person name="Topel M."/>
            <person name="Pinder M.I.M."/>
            <person name="Johansson O.N."/>
            <person name="Kourtchenko O."/>
            <person name="Godhe A."/>
            <person name="Clarke A.K."/>
        </authorList>
    </citation>
    <scope>NUCLEOTIDE SEQUENCE [LARGE SCALE GENOMIC DNA]</scope>
    <source>
        <strain evidence="1 2">SMS7</strain>
    </source>
</reference>
<dbReference type="InterPro" id="IPR002825">
    <property type="entry name" value="Pept_S49_ser-pept_pro"/>
</dbReference>
<evidence type="ECO:0000313" key="2">
    <source>
        <dbReference type="Proteomes" id="UP000204551"/>
    </source>
</evidence>
<sequence>MPSRDDIQKQITSGDRQDVFRRKYIKDLSTYTGRNTILYATAFTSKKVQLQKVPGMLLSVTSEDIQGFMSSVHKLKGKELDLIIHSPGGSPEATEQIVNYLRSKFDHIRAIIPQNAMSAATMMSCACDEIIMAKHSALGPIDPQMGVTSSNGTGYFIPAQSILDEFQQAKIEVSGNPKLAALWVNRINSYPHGFFKKCEDTIKLSKIMVEKWLANYMFKGQTTTAPKTISDWLGSASEHLTHGKPININAAVAKGLKVTELENDQKLQDLVLSIFHSTMVTFDVTGCVKIIENQNGKGWFSNINVK</sequence>
<organism evidence="1 2">
    <name type="scientific">Arenibacter algicola</name>
    <dbReference type="NCBI Taxonomy" id="616991"/>
    <lineage>
        <taxon>Bacteria</taxon>
        <taxon>Pseudomonadati</taxon>
        <taxon>Bacteroidota</taxon>
        <taxon>Flavobacteriia</taxon>
        <taxon>Flavobacteriales</taxon>
        <taxon>Flavobacteriaceae</taxon>
        <taxon>Arenibacter</taxon>
    </lineage>
</organism>
<dbReference type="Pfam" id="PF01972">
    <property type="entry name" value="SDH_protease"/>
    <property type="match status" value="1"/>
</dbReference>
<name>A0A221UVS1_9FLAO</name>
<dbReference type="RefSeq" id="WP_093978197.1">
    <property type="nucleotide sequence ID" value="NZ_CP022515.1"/>
</dbReference>